<accession>A0A850R4Y4</accession>
<feature type="transmembrane region" description="Helical" evidence="6">
    <location>
        <begin position="247"/>
        <end position="265"/>
    </location>
</feature>
<feature type="transmembrane region" description="Helical" evidence="6">
    <location>
        <begin position="271"/>
        <end position="297"/>
    </location>
</feature>
<dbReference type="InterPro" id="IPR020846">
    <property type="entry name" value="MFS_dom"/>
</dbReference>
<evidence type="ECO:0000256" key="4">
    <source>
        <dbReference type="ARBA" id="ARBA00022989"/>
    </source>
</evidence>
<feature type="transmembrane region" description="Helical" evidence="6">
    <location>
        <begin position="309"/>
        <end position="329"/>
    </location>
</feature>
<feature type="transmembrane region" description="Helical" evidence="6">
    <location>
        <begin position="50"/>
        <end position="68"/>
    </location>
</feature>
<evidence type="ECO:0000256" key="6">
    <source>
        <dbReference type="SAM" id="Phobius"/>
    </source>
</evidence>
<dbReference type="EMBL" id="JABZEC010000001">
    <property type="protein sequence ID" value="NVY95907.1"/>
    <property type="molecule type" value="Genomic_DNA"/>
</dbReference>
<keyword evidence="2" id="KW-0813">Transport</keyword>
<keyword evidence="5 6" id="KW-0472">Membrane</keyword>
<evidence type="ECO:0000256" key="2">
    <source>
        <dbReference type="ARBA" id="ARBA00022448"/>
    </source>
</evidence>
<comment type="caution">
    <text evidence="8">The sequence shown here is derived from an EMBL/GenBank/DDBJ whole genome shotgun (WGS) entry which is preliminary data.</text>
</comment>
<dbReference type="InterPro" id="IPR011701">
    <property type="entry name" value="MFS"/>
</dbReference>
<evidence type="ECO:0000256" key="1">
    <source>
        <dbReference type="ARBA" id="ARBA00004651"/>
    </source>
</evidence>
<feature type="transmembrane region" description="Helical" evidence="6">
    <location>
        <begin position="110"/>
        <end position="133"/>
    </location>
</feature>
<dbReference type="PANTHER" id="PTHR23531:SF1">
    <property type="entry name" value="QUINOLENE RESISTANCE PROTEIN NORA"/>
    <property type="match status" value="1"/>
</dbReference>
<dbReference type="Pfam" id="PF07690">
    <property type="entry name" value="MFS_1"/>
    <property type="match status" value="1"/>
</dbReference>
<dbReference type="AlphaFoldDB" id="A0A850R4Y4"/>
<reference evidence="8 9" key="1">
    <citation type="submission" date="2020-06" db="EMBL/GenBank/DDBJ databases">
        <authorList>
            <person name="Kang J."/>
        </authorList>
    </citation>
    <scope>NUCLEOTIDE SEQUENCE [LARGE SCALE GENOMIC DNA]</scope>
    <source>
        <strain evidence="8 9">DCY120</strain>
    </source>
</reference>
<keyword evidence="3 6" id="KW-0812">Transmembrane</keyword>
<dbReference type="InterPro" id="IPR036259">
    <property type="entry name" value="MFS_trans_sf"/>
</dbReference>
<feature type="transmembrane region" description="Helical" evidence="6">
    <location>
        <begin position="219"/>
        <end position="235"/>
    </location>
</feature>
<comment type="subcellular location">
    <subcellularLocation>
        <location evidence="1">Cell membrane</location>
        <topology evidence="1">Multi-pass membrane protein</topology>
    </subcellularLocation>
</comment>
<evidence type="ECO:0000256" key="5">
    <source>
        <dbReference type="ARBA" id="ARBA00023136"/>
    </source>
</evidence>
<evidence type="ECO:0000256" key="3">
    <source>
        <dbReference type="ARBA" id="ARBA00022692"/>
    </source>
</evidence>
<protein>
    <submittedName>
        <fullName evidence="8">MFS transporter</fullName>
    </submittedName>
</protein>
<gene>
    <name evidence="8" type="ORF">HU830_01660</name>
</gene>
<dbReference type="GO" id="GO:0005886">
    <property type="term" value="C:plasma membrane"/>
    <property type="evidence" value="ECO:0007669"/>
    <property type="project" value="UniProtKB-SubCell"/>
</dbReference>
<proteinExistence type="predicted"/>
<evidence type="ECO:0000313" key="8">
    <source>
        <dbReference type="EMBL" id="NVY95907.1"/>
    </source>
</evidence>
<sequence length="362" mass="39067">MLVNPIITGFSRSIGSSELIAGLVAGIMNLTSLVLRPVAGNLTDHHSKYALSSLGGIFLVIASIGYLFSVNSFLLLLFRIINGIGYVLCTSCMATWMASLLPREKTGSGMGIYGLTNALGVAIAPALGIYLYHQVSYQAVFIVAAVFGVLMTRLVQFVGDHGKPVKPKQNDAAPRMKIIQPKVLPIALILMLFALPYFATQTYIVSYVSAQHLAVSTESLFPIYAVILLILRIALRNLFDTVSFGKFLYIGLLCALVGLLALTHLTNNLIMVVAALGFAGGFGLMFSVCQSAALLIVHDNERGLANSTFYVGIDLGMALGPIVGGAIRSLFPLTYFYPVILVTLPLIWVIYFVNRKSLDHIN</sequence>
<feature type="transmembrane region" description="Helical" evidence="6">
    <location>
        <begin position="335"/>
        <end position="353"/>
    </location>
</feature>
<dbReference type="SUPFAM" id="SSF103473">
    <property type="entry name" value="MFS general substrate transporter"/>
    <property type="match status" value="1"/>
</dbReference>
<feature type="transmembrane region" description="Helical" evidence="6">
    <location>
        <begin position="74"/>
        <end position="98"/>
    </location>
</feature>
<dbReference type="CDD" id="cd17489">
    <property type="entry name" value="MFS_YfcJ_like"/>
    <property type="match status" value="1"/>
</dbReference>
<feature type="transmembrane region" description="Helical" evidence="6">
    <location>
        <begin position="179"/>
        <end position="199"/>
    </location>
</feature>
<keyword evidence="4 6" id="KW-1133">Transmembrane helix</keyword>
<evidence type="ECO:0000259" key="7">
    <source>
        <dbReference type="PROSITE" id="PS50850"/>
    </source>
</evidence>
<dbReference type="Proteomes" id="UP000563523">
    <property type="component" value="Unassembled WGS sequence"/>
</dbReference>
<feature type="transmembrane region" description="Helical" evidence="6">
    <location>
        <begin position="20"/>
        <end position="38"/>
    </location>
</feature>
<dbReference type="GO" id="GO:0022857">
    <property type="term" value="F:transmembrane transporter activity"/>
    <property type="evidence" value="ECO:0007669"/>
    <property type="project" value="InterPro"/>
</dbReference>
<dbReference type="PROSITE" id="PS50850">
    <property type="entry name" value="MFS"/>
    <property type="match status" value="1"/>
</dbReference>
<evidence type="ECO:0000313" key="9">
    <source>
        <dbReference type="Proteomes" id="UP000563523"/>
    </source>
</evidence>
<keyword evidence="9" id="KW-1185">Reference proteome</keyword>
<dbReference type="InterPro" id="IPR052714">
    <property type="entry name" value="MFS_Exporter"/>
</dbReference>
<organism evidence="8 9">
    <name type="scientific">Bombilactobacillus apium</name>
    <dbReference type="NCBI Taxonomy" id="2675299"/>
    <lineage>
        <taxon>Bacteria</taxon>
        <taxon>Bacillati</taxon>
        <taxon>Bacillota</taxon>
        <taxon>Bacilli</taxon>
        <taxon>Lactobacillales</taxon>
        <taxon>Lactobacillaceae</taxon>
        <taxon>Bombilactobacillus</taxon>
    </lineage>
</organism>
<feature type="transmembrane region" description="Helical" evidence="6">
    <location>
        <begin position="139"/>
        <end position="158"/>
    </location>
</feature>
<feature type="domain" description="Major facilitator superfamily (MFS) profile" evidence="7">
    <location>
        <begin position="1"/>
        <end position="357"/>
    </location>
</feature>
<dbReference type="PANTHER" id="PTHR23531">
    <property type="entry name" value="QUINOLENE RESISTANCE PROTEIN NORA"/>
    <property type="match status" value="1"/>
</dbReference>
<dbReference type="Gene3D" id="1.20.1250.20">
    <property type="entry name" value="MFS general substrate transporter like domains"/>
    <property type="match status" value="1"/>
</dbReference>
<name>A0A850R4Y4_9LACO</name>